<accession>A0A852SXY6</accession>
<protein>
    <submittedName>
        <fullName evidence="2">Enterochelin esterase family protein</fullName>
    </submittedName>
</protein>
<dbReference type="AlphaFoldDB" id="A0A852SXY6"/>
<dbReference type="EMBL" id="JACCBJ010000001">
    <property type="protein sequence ID" value="NYD73532.1"/>
    <property type="molecule type" value="Genomic_DNA"/>
</dbReference>
<evidence type="ECO:0000313" key="2">
    <source>
        <dbReference type="EMBL" id="NYD73532.1"/>
    </source>
</evidence>
<reference evidence="2 3" key="1">
    <citation type="submission" date="2020-07" db="EMBL/GenBank/DDBJ databases">
        <title>Sequencing the genomes of 1000 actinobacteria strains.</title>
        <authorList>
            <person name="Klenk H.-P."/>
        </authorList>
    </citation>
    <scope>NUCLEOTIDE SEQUENCE [LARGE SCALE GENOMIC DNA]</scope>
    <source>
        <strain evidence="2 3">DSM 23871</strain>
    </source>
</reference>
<dbReference type="PANTHER" id="PTHR48098:SF3">
    <property type="entry name" value="IRON(III) ENTEROBACTIN ESTERASE"/>
    <property type="match status" value="1"/>
</dbReference>
<organism evidence="2 3">
    <name type="scientific">Leifsonia soli</name>
    <dbReference type="NCBI Taxonomy" id="582665"/>
    <lineage>
        <taxon>Bacteria</taxon>
        <taxon>Bacillati</taxon>
        <taxon>Actinomycetota</taxon>
        <taxon>Actinomycetes</taxon>
        <taxon>Micrococcales</taxon>
        <taxon>Microbacteriaceae</taxon>
        <taxon>Leifsonia</taxon>
    </lineage>
</organism>
<dbReference type="Pfam" id="PF00756">
    <property type="entry name" value="Esterase"/>
    <property type="match status" value="1"/>
</dbReference>
<evidence type="ECO:0000256" key="1">
    <source>
        <dbReference type="SAM" id="MobiDB-lite"/>
    </source>
</evidence>
<dbReference type="PANTHER" id="PTHR48098">
    <property type="entry name" value="ENTEROCHELIN ESTERASE-RELATED"/>
    <property type="match status" value="1"/>
</dbReference>
<gene>
    <name evidence="2" type="ORF">BJ963_001051</name>
</gene>
<dbReference type="Gene3D" id="3.40.50.1820">
    <property type="entry name" value="alpha/beta hydrolase"/>
    <property type="match status" value="1"/>
</dbReference>
<dbReference type="InterPro" id="IPR029058">
    <property type="entry name" value="AB_hydrolase_fold"/>
</dbReference>
<evidence type="ECO:0000313" key="3">
    <source>
        <dbReference type="Proteomes" id="UP000589620"/>
    </source>
</evidence>
<comment type="caution">
    <text evidence="2">The sequence shown here is derived from an EMBL/GenBank/DDBJ whole genome shotgun (WGS) entry which is preliminary data.</text>
</comment>
<name>A0A852SXY6_9MICO</name>
<dbReference type="RefSeq" id="WP_179455118.1">
    <property type="nucleotide sequence ID" value="NZ_BAAAPX010000001.1"/>
</dbReference>
<dbReference type="InterPro" id="IPR000801">
    <property type="entry name" value="Esterase-like"/>
</dbReference>
<dbReference type="SUPFAM" id="SSF53474">
    <property type="entry name" value="alpha/beta-Hydrolases"/>
    <property type="match status" value="1"/>
</dbReference>
<sequence length="287" mass="31134">MTTDVPYRSLPVDQGDVHYLPGPDSSRRDDVPAGATTRLELQGASSFPGTRRSIWVHVPQAVDPNAPARVMVFNDGWWYLDPDGDVRGGVVLDNLVHQGAIPPLIGVFVDPGIREDGEKNRNREYDAFDARYADFLAEEVLPAVGEHHLLSQRAADRGICGGSSGGNAAFTAAWSRPDRFGRVIAFNASFAQMPGGNPYPALLASEPPRPLRILLQAAHRDLGWNERTGNWFAENLRVAAALAEAGYDMRLVVGDGGHSANHGGVLLPDALRWLWRPAGQPSTVLPH</sequence>
<dbReference type="InterPro" id="IPR050583">
    <property type="entry name" value="Mycobacterial_A85_antigen"/>
</dbReference>
<proteinExistence type="predicted"/>
<dbReference type="Proteomes" id="UP000589620">
    <property type="component" value="Unassembled WGS sequence"/>
</dbReference>
<keyword evidence="3" id="KW-1185">Reference proteome</keyword>
<feature type="region of interest" description="Disordered" evidence="1">
    <location>
        <begin position="1"/>
        <end position="31"/>
    </location>
</feature>